<dbReference type="InterPro" id="IPR056442">
    <property type="entry name" value="GINT1_N"/>
</dbReference>
<dbReference type="OrthoDB" id="3771157at2"/>
<accession>A0A1W2AQD1</accession>
<dbReference type="RefSeq" id="WP_084061475.1">
    <property type="nucleotide sequence ID" value="NZ_FWXO01000003.1"/>
</dbReference>
<proteinExistence type="predicted"/>
<name>A0A1W2AQD1_9FLAO</name>
<gene>
    <name evidence="2" type="ORF">SAMN05660703_2141</name>
</gene>
<organism evidence="2 3">
    <name type="scientific">Cellulophaga tyrosinoxydans</name>
    <dbReference type="NCBI Taxonomy" id="504486"/>
    <lineage>
        <taxon>Bacteria</taxon>
        <taxon>Pseudomonadati</taxon>
        <taxon>Bacteroidota</taxon>
        <taxon>Flavobacteriia</taxon>
        <taxon>Flavobacteriales</taxon>
        <taxon>Flavobacteriaceae</taxon>
        <taxon>Cellulophaga</taxon>
    </lineage>
</organism>
<dbReference type="STRING" id="504486.SAMN05660703_2141"/>
<dbReference type="AlphaFoldDB" id="A0A1W2AQD1"/>
<dbReference type="Proteomes" id="UP000192360">
    <property type="component" value="Unassembled WGS sequence"/>
</dbReference>
<reference evidence="2 3" key="1">
    <citation type="submission" date="2017-04" db="EMBL/GenBank/DDBJ databases">
        <authorList>
            <person name="Afonso C.L."/>
            <person name="Miller P.J."/>
            <person name="Scott M.A."/>
            <person name="Spackman E."/>
            <person name="Goraichik I."/>
            <person name="Dimitrov K.M."/>
            <person name="Suarez D.L."/>
            <person name="Swayne D.E."/>
        </authorList>
    </citation>
    <scope>NUCLEOTIDE SEQUENCE [LARGE SCALE GENOMIC DNA]</scope>
    <source>
        <strain evidence="2 3">DSM 21164</strain>
    </source>
</reference>
<protein>
    <recommendedName>
        <fullName evidence="1">Glucosamine inositolphosphorylceramide transferase 1 N-terminal domain-containing protein</fullName>
    </recommendedName>
</protein>
<dbReference type="Pfam" id="PF24793">
    <property type="entry name" value="GINT1_N"/>
    <property type="match status" value="1"/>
</dbReference>
<evidence type="ECO:0000259" key="1">
    <source>
        <dbReference type="Pfam" id="PF24793"/>
    </source>
</evidence>
<sequence length="541" mass="62064">MKIGIVKNKFESFTNSELRILKEIHANTNYELATFLYVSAAENSDQNQQSSFLHRAKTKLAKWFLQKQIRIEQNYFFKPVATVTEHTLGFKLKDIQQVDILDSAHADDLFFLNSLGIDLLFNFSAVKLHDEIVSLSKNGVWTFDYSNAQNCPKYCTTFWEVLHKAPMIGVSLVGEKMGQKESYLVDEAIFNRYWSLANTKNTVIEGSVSLLLKNVRLLQENLVATNFSQKPTAVKVKEPALVPVLKYIFSFYGTLLKKSKERIQTKVHGTRFHCWTLFTGHGSFLTADVNALKPVILPKGEQWADPFLFEYGKQTYVFFEAIPNSTKRGKISCGIVENNEITHVVDVFDFPYHMSYPSIFQEGDDIFLMPESSENKKLVIYKCRDFPKKWELYANAFEGEVIYDATYYTDIDQNKWLFINKQADVNAPMETELFIYRIDSLKLNHMEPHAQNPVIINAAMGRNGGAIFCDSTGVYRPSQVNVDGVYGRALSINKIEKLTINEYEERQIKIIKPDFYPGLLATHHLHQTGDKFVIDAAYIKL</sequence>
<evidence type="ECO:0000313" key="2">
    <source>
        <dbReference type="EMBL" id="SMC62814.1"/>
    </source>
</evidence>
<keyword evidence="3" id="KW-1185">Reference proteome</keyword>
<feature type="domain" description="Glucosamine inositolphosphorylceramide transferase 1 N-terminal" evidence="1">
    <location>
        <begin position="304"/>
        <end position="509"/>
    </location>
</feature>
<dbReference type="EMBL" id="FWXO01000003">
    <property type="protein sequence ID" value="SMC62814.1"/>
    <property type="molecule type" value="Genomic_DNA"/>
</dbReference>
<evidence type="ECO:0000313" key="3">
    <source>
        <dbReference type="Proteomes" id="UP000192360"/>
    </source>
</evidence>